<gene>
    <name evidence="3" type="ORF">JCM19294_1046</name>
</gene>
<dbReference type="GO" id="GO:0140098">
    <property type="term" value="F:catalytic activity, acting on RNA"/>
    <property type="evidence" value="ECO:0007669"/>
    <property type="project" value="UniProtKB-ARBA"/>
</dbReference>
<dbReference type="STRING" id="319236.BST91_02955"/>
<dbReference type="Gene3D" id="3.30.2350.10">
    <property type="entry name" value="Pseudouridine synthase"/>
    <property type="match status" value="1"/>
</dbReference>
<dbReference type="EC" id="4.2.1.70" evidence="3"/>
<evidence type="ECO:0000256" key="1">
    <source>
        <dbReference type="SAM" id="MobiDB-lite"/>
    </source>
</evidence>
<dbReference type="InterPro" id="IPR050188">
    <property type="entry name" value="RluA_PseudoU_synthase"/>
</dbReference>
<feature type="domain" description="Pseudouridine synthase RsuA/RluA-like" evidence="2">
    <location>
        <begin position="361"/>
        <end position="508"/>
    </location>
</feature>
<dbReference type="eggNOG" id="COG0564">
    <property type="taxonomic scope" value="Bacteria"/>
</dbReference>
<dbReference type="GO" id="GO:0004730">
    <property type="term" value="F:pseudouridylate synthase activity"/>
    <property type="evidence" value="ECO:0007669"/>
    <property type="project" value="UniProtKB-EC"/>
</dbReference>
<sequence>MSLVHRFSKDISGIELPDRFTFPFYYKPHELASIASQELQEYLESFDNWFFDLNLGPKNYKHHLGKMFGVLVVRDSQGELGYLTAFSGVITGEQENNYFVPLVYNMFETTGRYAIESKELAFINDRIYELEHDEKFLSQKIKYHKILEENEEKIQAQIAKHKKQKQARKESRNLALGQPEDLEKLRKKHHDQSMKEKFLLREYRAYLEEKATKAGSLVTNQEKEISRLKSLRKEKSNELQSFIFEQYNFLNAKGESRTALDIFKNVSPFFPPSGTGDCCAPKLLQYAYLNKLEPICMAEFWYGKSPPSQVRKHGNFYPACRSKCEPLLLHMLQGLQVDENPMLQNPAIGKVIDILYEDEYIVVINKPAEFLSVRGKNISDSVEERMRARYPNATGPMILHRLDMSTSGIMIIALDKKGHKRLQEQFITRTVSKKYTAVLDGIVQKQDGFISLPLRVDLDNRPYQLVDPIHGKNARTKFEVIEVKNGYTKVNFYPITGRTHQLRVHAAHHEGLNAPIKGDDLYGTKQDRLYLHAQELTIVHPYTKEKMTFEAPSPF</sequence>
<dbReference type="GO" id="GO:0009982">
    <property type="term" value="F:pseudouridine synthase activity"/>
    <property type="evidence" value="ECO:0007669"/>
    <property type="project" value="InterPro"/>
</dbReference>
<accession>A0A090Q3E8</accession>
<protein>
    <submittedName>
        <fullName evidence="3">Ribosomal large subunit pseudouridine synthase A</fullName>
        <ecNumber evidence="3">4.2.1.70</ecNumber>
    </submittedName>
</protein>
<evidence type="ECO:0000259" key="2">
    <source>
        <dbReference type="Pfam" id="PF00849"/>
    </source>
</evidence>
<dbReference type="PANTHER" id="PTHR21600:SF89">
    <property type="entry name" value="RIBOSOMAL LARGE SUBUNIT PSEUDOURIDINE SYNTHASE A"/>
    <property type="match status" value="1"/>
</dbReference>
<dbReference type="InterPro" id="IPR020103">
    <property type="entry name" value="PsdUridine_synth_cat_dom_sf"/>
</dbReference>
<dbReference type="InterPro" id="IPR006224">
    <property type="entry name" value="PsdUridine_synth_RluA-like_CS"/>
</dbReference>
<evidence type="ECO:0000313" key="4">
    <source>
        <dbReference type="Proteomes" id="UP000029221"/>
    </source>
</evidence>
<dbReference type="PROSITE" id="PS01129">
    <property type="entry name" value="PSI_RLU"/>
    <property type="match status" value="1"/>
</dbReference>
<feature type="region of interest" description="Disordered" evidence="1">
    <location>
        <begin position="161"/>
        <end position="189"/>
    </location>
</feature>
<evidence type="ECO:0000313" key="3">
    <source>
        <dbReference type="EMBL" id="GAK96737.1"/>
    </source>
</evidence>
<keyword evidence="3" id="KW-0456">Lyase</keyword>
<dbReference type="CDD" id="cd02869">
    <property type="entry name" value="PseudoU_synth_RluA_like"/>
    <property type="match status" value="1"/>
</dbReference>
<name>A0A090Q3E8_9FLAO</name>
<dbReference type="RefSeq" id="WP_042278191.1">
    <property type="nucleotide sequence ID" value="NZ_BBML01000003.1"/>
</dbReference>
<comment type="caution">
    <text evidence="3">The sequence shown here is derived from an EMBL/GenBank/DDBJ whole genome shotgun (WGS) entry which is preliminary data.</text>
</comment>
<dbReference type="SUPFAM" id="SSF55120">
    <property type="entry name" value="Pseudouridine synthase"/>
    <property type="match status" value="1"/>
</dbReference>
<dbReference type="EMBL" id="BBML01000003">
    <property type="protein sequence ID" value="GAK96737.1"/>
    <property type="molecule type" value="Genomic_DNA"/>
</dbReference>
<dbReference type="GO" id="GO:0003723">
    <property type="term" value="F:RNA binding"/>
    <property type="evidence" value="ECO:0007669"/>
    <property type="project" value="InterPro"/>
</dbReference>
<dbReference type="Proteomes" id="UP000029221">
    <property type="component" value="Unassembled WGS sequence"/>
</dbReference>
<dbReference type="AlphaFoldDB" id="A0A090Q3E8"/>
<proteinExistence type="predicted"/>
<keyword evidence="4" id="KW-1185">Reference proteome</keyword>
<dbReference type="GO" id="GO:0000455">
    <property type="term" value="P:enzyme-directed rRNA pseudouridine synthesis"/>
    <property type="evidence" value="ECO:0007669"/>
    <property type="project" value="TreeGrafter"/>
</dbReference>
<dbReference type="Pfam" id="PF00849">
    <property type="entry name" value="PseudoU_synth_2"/>
    <property type="match status" value="1"/>
</dbReference>
<dbReference type="PANTHER" id="PTHR21600">
    <property type="entry name" value="MITOCHONDRIAL RNA PSEUDOURIDINE SYNTHASE"/>
    <property type="match status" value="1"/>
</dbReference>
<organism evidence="3 4">
    <name type="scientific">Nonlabens tegetincola</name>
    <dbReference type="NCBI Taxonomy" id="323273"/>
    <lineage>
        <taxon>Bacteria</taxon>
        <taxon>Pseudomonadati</taxon>
        <taxon>Bacteroidota</taxon>
        <taxon>Flavobacteriia</taxon>
        <taxon>Flavobacteriales</taxon>
        <taxon>Flavobacteriaceae</taxon>
        <taxon>Nonlabens</taxon>
    </lineage>
</organism>
<reference evidence="3" key="1">
    <citation type="journal article" date="2014" name="Genome Announc.">
        <title>Draft Genome Sequences of Marine Flavobacterium Nonlabens Strains NR17, NR24, NR27, NR32, NR33, and Ara13.</title>
        <authorList>
            <person name="Nakanishi M."/>
            <person name="Meirelles P."/>
            <person name="Suzuki R."/>
            <person name="Takatani N."/>
            <person name="Mino S."/>
            <person name="Suda W."/>
            <person name="Oshima K."/>
            <person name="Hattori M."/>
            <person name="Ohkuma M."/>
            <person name="Hosokawa M."/>
            <person name="Miyashita K."/>
            <person name="Thompson F.L."/>
            <person name="Niwa A."/>
            <person name="Sawabe T."/>
            <person name="Sawabe T."/>
        </authorList>
    </citation>
    <scope>NUCLEOTIDE SEQUENCE [LARGE SCALE GENOMIC DNA]</scope>
    <source>
        <strain evidence="3">JCM 19294</strain>
    </source>
</reference>
<dbReference type="InterPro" id="IPR006145">
    <property type="entry name" value="PsdUridine_synth_RsuA/RluA"/>
</dbReference>